<evidence type="ECO:0000259" key="10">
    <source>
        <dbReference type="PROSITE" id="PS50030"/>
    </source>
</evidence>
<dbReference type="InterPro" id="IPR033882">
    <property type="entry name" value="DDI1_N"/>
</dbReference>
<dbReference type="FunFam" id="2.40.70.10:FF:000005">
    <property type="entry name" value="DNA damage inducible 1 homolog 2"/>
    <property type="match status" value="1"/>
</dbReference>
<keyword evidence="3" id="KW-0813">Transport</keyword>
<dbReference type="Pfam" id="PF09668">
    <property type="entry name" value="Asp_protease"/>
    <property type="match status" value="1"/>
</dbReference>
<evidence type="ECO:0000313" key="12">
    <source>
        <dbReference type="Proteomes" id="UP000515146"/>
    </source>
</evidence>
<dbReference type="GeneID" id="113791796"/>
<dbReference type="RefSeq" id="XP_027197426.1">
    <property type="nucleotide sequence ID" value="XM_027341625.1"/>
</dbReference>
<dbReference type="SMART" id="SM00213">
    <property type="entry name" value="UBQ"/>
    <property type="match status" value="1"/>
</dbReference>
<keyword evidence="7" id="KW-0378">Hydrolase</keyword>
<evidence type="ECO:0000256" key="6">
    <source>
        <dbReference type="ARBA" id="ARBA00022750"/>
    </source>
</evidence>
<dbReference type="Gene3D" id="3.10.20.90">
    <property type="entry name" value="Phosphatidylinositol 3-kinase Catalytic Subunit, Chain A, domain 1"/>
    <property type="match status" value="1"/>
</dbReference>
<dbReference type="InterPro" id="IPR009060">
    <property type="entry name" value="UBA-like_sf"/>
</dbReference>
<dbReference type="GO" id="GO:0015031">
    <property type="term" value="P:protein transport"/>
    <property type="evidence" value="ECO:0007669"/>
    <property type="project" value="UniProtKB-KW"/>
</dbReference>
<protein>
    <submittedName>
        <fullName evidence="13">Protein DDI1 homolog 2-like</fullName>
    </submittedName>
</protein>
<feature type="region of interest" description="Disordered" evidence="9">
    <location>
        <begin position="356"/>
        <end position="391"/>
    </location>
</feature>
<feature type="domain" description="Ubiquitin-like" evidence="11">
    <location>
        <begin position="1"/>
        <end position="70"/>
    </location>
</feature>
<dbReference type="InterPro" id="IPR000626">
    <property type="entry name" value="Ubiquitin-like_dom"/>
</dbReference>
<keyword evidence="12" id="KW-1185">Reference proteome</keyword>
<dbReference type="SUPFAM" id="SSF46934">
    <property type="entry name" value="UBA-like"/>
    <property type="match status" value="1"/>
</dbReference>
<dbReference type="FunCoup" id="A0A6P6XX12">
    <property type="interactions" value="1282"/>
</dbReference>
<dbReference type="PANTHER" id="PTHR15397:SF3">
    <property type="entry name" value="DNA DAMAGE INDUCIBLE 1 HOMOLOG 2"/>
    <property type="match status" value="1"/>
</dbReference>
<dbReference type="CTD" id="32616"/>
<dbReference type="SUPFAM" id="SSF50630">
    <property type="entry name" value="Acid proteases"/>
    <property type="match status" value="1"/>
</dbReference>
<dbReference type="InterPro" id="IPR019103">
    <property type="entry name" value="Peptidase_aspartic_DDI1-type"/>
</dbReference>
<accession>A0A6P6XX12</accession>
<dbReference type="GO" id="GO:0004190">
    <property type="term" value="F:aspartic-type endopeptidase activity"/>
    <property type="evidence" value="ECO:0007669"/>
    <property type="project" value="UniProtKB-KW"/>
</dbReference>
<dbReference type="Pfam" id="PF24669">
    <property type="entry name" value="Ddi2_HDD"/>
    <property type="match status" value="1"/>
</dbReference>
<dbReference type="PROSITE" id="PS50030">
    <property type="entry name" value="UBA"/>
    <property type="match status" value="1"/>
</dbReference>
<dbReference type="SUPFAM" id="SSF54236">
    <property type="entry name" value="Ubiquitin-like"/>
    <property type="match status" value="1"/>
</dbReference>
<evidence type="ECO:0000256" key="3">
    <source>
        <dbReference type="ARBA" id="ARBA00022448"/>
    </source>
</evidence>
<dbReference type="Gene3D" id="2.40.70.10">
    <property type="entry name" value="Acid Proteases"/>
    <property type="match status" value="1"/>
</dbReference>
<evidence type="ECO:0000259" key="11">
    <source>
        <dbReference type="PROSITE" id="PS50053"/>
    </source>
</evidence>
<evidence type="ECO:0000313" key="13">
    <source>
        <dbReference type="RefSeq" id="XP_027197426.1"/>
    </source>
</evidence>
<evidence type="ECO:0000256" key="4">
    <source>
        <dbReference type="ARBA" id="ARBA00022490"/>
    </source>
</evidence>
<evidence type="ECO:0000256" key="1">
    <source>
        <dbReference type="ARBA" id="ARBA00004496"/>
    </source>
</evidence>
<dbReference type="InterPro" id="IPR057273">
    <property type="entry name" value="Ddi1/2_HDD"/>
</dbReference>
<proteinExistence type="inferred from homology"/>
<keyword evidence="6" id="KW-0064">Aspartyl protease</keyword>
<name>A0A6P6XX12_DERPT</name>
<evidence type="ECO:0000256" key="8">
    <source>
        <dbReference type="ARBA" id="ARBA00022927"/>
    </source>
</evidence>
<evidence type="ECO:0000256" key="2">
    <source>
        <dbReference type="ARBA" id="ARBA00009136"/>
    </source>
</evidence>
<gene>
    <name evidence="13" type="primary">LOC113791796</name>
</gene>
<dbReference type="InParanoid" id="A0A6P6XX12"/>
<dbReference type="InterPro" id="IPR015940">
    <property type="entry name" value="UBA"/>
</dbReference>
<dbReference type="AlphaFoldDB" id="A0A6P6XX12"/>
<keyword evidence="8" id="KW-0653">Protein transport</keyword>
<evidence type="ECO:0000256" key="5">
    <source>
        <dbReference type="ARBA" id="ARBA00022670"/>
    </source>
</evidence>
<dbReference type="CDD" id="cd01796">
    <property type="entry name" value="Ubl_Ddi1_like"/>
    <property type="match status" value="1"/>
</dbReference>
<feature type="compositionally biased region" description="Low complexity" evidence="9">
    <location>
        <begin position="372"/>
        <end position="388"/>
    </location>
</feature>
<dbReference type="OrthoDB" id="1047367at2759"/>
<sequence>MKLTITTLSDLIIHLDVSGDMELENFKALCSLETNIDATNMSIFFNGKPLQESNKTLSFYGVQDGDMLLVKDGRGNQTMNNANFLGQLPQMDFSSIQVPNHLVQNERREAENIFATLRSNPEQVATLRVNNPRLAEAFDGGIEEFAKTLRIQQEARAKEDQRRIRMLLADPFDSEAQRMIAEEIRRQQIDSNMETAMEYLPESFAEVAMLYINCKVNGFPIKAFVDSGAQSTIMSKACAERCNILRLIDNRWSGIARGVGTQRILGKIHLVQLELNGVFVPCSFTILEHQPMDMLLGLDMLRRYQCSIDLKANVLRIGTTGTETPFLSESEIPKFARLNVNEDIAQDDVQKAIQESLKESSPMSGVSAQTPSTSGHQSRSGSNSSTGSRHSEADIQELVSMGFKREQVIIELDAFNGDKNQAIAALFAKSIIVPDNLK</sequence>
<dbReference type="Proteomes" id="UP000515146">
    <property type="component" value="Unplaced"/>
</dbReference>
<evidence type="ECO:0000256" key="7">
    <source>
        <dbReference type="ARBA" id="ARBA00022801"/>
    </source>
</evidence>
<dbReference type="OMA" id="GHRLNAF"/>
<dbReference type="CDD" id="cd05479">
    <property type="entry name" value="RP_DDI"/>
    <property type="match status" value="1"/>
</dbReference>
<organism evidence="12 13">
    <name type="scientific">Dermatophagoides pteronyssinus</name>
    <name type="common">European house dust mite</name>
    <dbReference type="NCBI Taxonomy" id="6956"/>
    <lineage>
        <taxon>Eukaryota</taxon>
        <taxon>Metazoa</taxon>
        <taxon>Ecdysozoa</taxon>
        <taxon>Arthropoda</taxon>
        <taxon>Chelicerata</taxon>
        <taxon>Arachnida</taxon>
        <taxon>Acari</taxon>
        <taxon>Acariformes</taxon>
        <taxon>Sarcoptiformes</taxon>
        <taxon>Astigmata</taxon>
        <taxon>Psoroptidia</taxon>
        <taxon>Analgoidea</taxon>
        <taxon>Pyroglyphidae</taxon>
        <taxon>Dermatophagoidinae</taxon>
        <taxon>Dermatophagoides</taxon>
    </lineage>
</organism>
<dbReference type="Pfam" id="PF00240">
    <property type="entry name" value="ubiquitin"/>
    <property type="match status" value="1"/>
</dbReference>
<dbReference type="KEGG" id="dpte:113791796"/>
<dbReference type="InterPro" id="IPR021109">
    <property type="entry name" value="Peptidase_aspartic_dom_sf"/>
</dbReference>
<dbReference type="GO" id="GO:0006508">
    <property type="term" value="P:proteolysis"/>
    <property type="evidence" value="ECO:0007669"/>
    <property type="project" value="UniProtKB-KW"/>
</dbReference>
<comment type="similarity">
    <text evidence="2">Belongs to the DDI1 family.</text>
</comment>
<dbReference type="Gene3D" id="1.10.8.10">
    <property type="entry name" value="DNA helicase RuvA subunit, C-terminal domain"/>
    <property type="match status" value="1"/>
</dbReference>
<dbReference type="GO" id="GO:0005737">
    <property type="term" value="C:cytoplasm"/>
    <property type="evidence" value="ECO:0007669"/>
    <property type="project" value="UniProtKB-SubCell"/>
</dbReference>
<feature type="compositionally biased region" description="Polar residues" evidence="9">
    <location>
        <begin position="359"/>
        <end position="371"/>
    </location>
</feature>
<dbReference type="PANTHER" id="PTHR15397">
    <property type="entry name" value="SODIUM-GLUCOSE COTRANSPORTER REGULATORY PROTEIN -RELATED"/>
    <property type="match status" value="1"/>
</dbReference>
<keyword evidence="4" id="KW-0963">Cytoplasm</keyword>
<evidence type="ECO:0000256" key="9">
    <source>
        <dbReference type="SAM" id="MobiDB-lite"/>
    </source>
</evidence>
<reference evidence="13" key="1">
    <citation type="submission" date="2025-08" db="UniProtKB">
        <authorList>
            <consortium name="RefSeq"/>
        </authorList>
    </citation>
    <scope>IDENTIFICATION</scope>
    <source>
        <strain evidence="13">Airmid</strain>
    </source>
</reference>
<comment type="subcellular location">
    <subcellularLocation>
        <location evidence="1">Cytoplasm</location>
    </subcellularLocation>
</comment>
<dbReference type="PROSITE" id="PS50053">
    <property type="entry name" value="UBIQUITIN_2"/>
    <property type="match status" value="1"/>
</dbReference>
<feature type="domain" description="UBA" evidence="10">
    <location>
        <begin position="388"/>
        <end position="429"/>
    </location>
</feature>
<dbReference type="InterPro" id="IPR029071">
    <property type="entry name" value="Ubiquitin-like_domsf"/>
</dbReference>
<keyword evidence="5" id="KW-0645">Protease</keyword>